<reference evidence="1" key="3">
    <citation type="submission" date="2011-03" db="EMBL/GenBank/DDBJ databases">
        <title>Annotation of Magnaporthe poae ATCC 64411.</title>
        <authorList>
            <person name="Ma L.-J."/>
            <person name="Dead R."/>
            <person name="Young S.K."/>
            <person name="Zeng Q."/>
            <person name="Gargeya S."/>
            <person name="Fitzgerald M."/>
            <person name="Haas B."/>
            <person name="Abouelleil A."/>
            <person name="Alvarado L."/>
            <person name="Arachchi H.M."/>
            <person name="Berlin A."/>
            <person name="Brown A."/>
            <person name="Chapman S.B."/>
            <person name="Chen Z."/>
            <person name="Dunbar C."/>
            <person name="Freedman E."/>
            <person name="Gearin G."/>
            <person name="Gellesch M."/>
            <person name="Goldberg J."/>
            <person name="Griggs A."/>
            <person name="Gujja S."/>
            <person name="Heiman D."/>
            <person name="Howarth C."/>
            <person name="Larson L."/>
            <person name="Lui A."/>
            <person name="MacDonald P.J.P."/>
            <person name="Mehta T."/>
            <person name="Montmayeur A."/>
            <person name="Murphy C."/>
            <person name="Neiman D."/>
            <person name="Pearson M."/>
            <person name="Priest M."/>
            <person name="Roberts A."/>
            <person name="Saif S."/>
            <person name="Shea T."/>
            <person name="Shenoy N."/>
            <person name="Sisk P."/>
            <person name="Stolte C."/>
            <person name="Sykes S."/>
            <person name="Yandava C."/>
            <person name="Wortman J."/>
            <person name="Nusbaum C."/>
            <person name="Birren B."/>
        </authorList>
    </citation>
    <scope>NUCLEOTIDE SEQUENCE</scope>
    <source>
        <strain evidence="1">ATCC 64411</strain>
    </source>
</reference>
<reference evidence="2" key="5">
    <citation type="submission" date="2015-06" db="UniProtKB">
        <authorList>
            <consortium name="EnsemblFungi"/>
        </authorList>
    </citation>
    <scope>IDENTIFICATION</scope>
    <source>
        <strain evidence="2">ATCC 64411</strain>
    </source>
</reference>
<organism evidence="2 3">
    <name type="scientific">Magnaporthiopsis poae (strain ATCC 64411 / 73-15)</name>
    <name type="common">Kentucky bluegrass fungus</name>
    <name type="synonym">Magnaporthe poae</name>
    <dbReference type="NCBI Taxonomy" id="644358"/>
    <lineage>
        <taxon>Eukaryota</taxon>
        <taxon>Fungi</taxon>
        <taxon>Dikarya</taxon>
        <taxon>Ascomycota</taxon>
        <taxon>Pezizomycotina</taxon>
        <taxon>Sordariomycetes</taxon>
        <taxon>Sordariomycetidae</taxon>
        <taxon>Magnaporthales</taxon>
        <taxon>Magnaporthaceae</taxon>
        <taxon>Magnaporthiopsis</taxon>
    </lineage>
</organism>
<dbReference type="EnsemblFungi" id="MAPG_05775T0">
    <property type="protein sequence ID" value="MAPG_05775T0"/>
    <property type="gene ID" value="MAPG_05775"/>
</dbReference>
<keyword evidence="3" id="KW-1185">Reference proteome</keyword>
<evidence type="ECO:0000313" key="1">
    <source>
        <dbReference type="EMBL" id="KLU86765.1"/>
    </source>
</evidence>
<gene>
    <name evidence="1" type="ORF">MAPG_05775</name>
</gene>
<name>A0A0C4E0A6_MAGP6</name>
<protein>
    <submittedName>
        <fullName evidence="1 2">Uncharacterized protein</fullName>
    </submittedName>
</protein>
<evidence type="ECO:0000313" key="3">
    <source>
        <dbReference type="Proteomes" id="UP000011715"/>
    </source>
</evidence>
<reference evidence="2" key="4">
    <citation type="journal article" date="2015" name="G3 (Bethesda)">
        <title>Genome sequences of three phytopathogenic species of the Magnaporthaceae family of fungi.</title>
        <authorList>
            <person name="Okagaki L.H."/>
            <person name="Nunes C.C."/>
            <person name="Sailsbery J."/>
            <person name="Clay B."/>
            <person name="Brown D."/>
            <person name="John T."/>
            <person name="Oh Y."/>
            <person name="Young N."/>
            <person name="Fitzgerald M."/>
            <person name="Haas B.J."/>
            <person name="Zeng Q."/>
            <person name="Young S."/>
            <person name="Adiconis X."/>
            <person name="Fan L."/>
            <person name="Levin J.Z."/>
            <person name="Mitchell T.K."/>
            <person name="Okubara P.A."/>
            <person name="Farman M.L."/>
            <person name="Kohn L.M."/>
            <person name="Birren B."/>
            <person name="Ma L.-J."/>
            <person name="Dean R.A."/>
        </authorList>
    </citation>
    <scope>NUCLEOTIDE SEQUENCE</scope>
    <source>
        <strain evidence="2">ATCC 64411 / 73-15</strain>
    </source>
</reference>
<accession>A0A0C4E0A6</accession>
<dbReference type="EMBL" id="GL876969">
    <property type="protein sequence ID" value="KLU86765.1"/>
    <property type="molecule type" value="Genomic_DNA"/>
</dbReference>
<proteinExistence type="predicted"/>
<reference evidence="1" key="1">
    <citation type="submission" date="2010-05" db="EMBL/GenBank/DDBJ databases">
        <title>The Genome Sequence of Magnaporthe poae strain ATCC 64411.</title>
        <authorList>
            <consortium name="The Broad Institute Genome Sequencing Platform"/>
            <consortium name="Broad Institute Genome Sequencing Center for Infectious Disease"/>
            <person name="Ma L.-J."/>
            <person name="Dead R."/>
            <person name="Young S."/>
            <person name="Zeng Q."/>
            <person name="Koehrsen M."/>
            <person name="Alvarado L."/>
            <person name="Berlin A."/>
            <person name="Chapman S.B."/>
            <person name="Chen Z."/>
            <person name="Freedman E."/>
            <person name="Gellesch M."/>
            <person name="Goldberg J."/>
            <person name="Griggs A."/>
            <person name="Gujja S."/>
            <person name="Heilman E.R."/>
            <person name="Heiman D."/>
            <person name="Hepburn T."/>
            <person name="Howarth C."/>
            <person name="Jen D."/>
            <person name="Larson L."/>
            <person name="Mehta T."/>
            <person name="Neiman D."/>
            <person name="Pearson M."/>
            <person name="Roberts A."/>
            <person name="Saif S."/>
            <person name="Shea T."/>
            <person name="Shenoy N."/>
            <person name="Sisk P."/>
            <person name="Stolte C."/>
            <person name="Sykes S."/>
            <person name="Walk T."/>
            <person name="White J."/>
            <person name="Yandava C."/>
            <person name="Haas B."/>
            <person name="Nusbaum C."/>
            <person name="Birren B."/>
        </authorList>
    </citation>
    <scope>NUCLEOTIDE SEQUENCE</scope>
    <source>
        <strain evidence="1">ATCC 64411</strain>
    </source>
</reference>
<sequence length="108" mass="12087">MVSGVAAFNGGGVGEHIRMLRKRLTKRRCRRPEEPRRNGMVREECITGLPQSSRIDVMREAIVSAHPKAKQWRSCWRRPLRASTLEEAGGIRLLVLATSTADTVLVPP</sequence>
<dbReference type="VEuPathDB" id="FungiDB:MAPG_05775"/>
<dbReference type="AlphaFoldDB" id="A0A0C4E0A6"/>
<reference evidence="3" key="2">
    <citation type="submission" date="2010-05" db="EMBL/GenBank/DDBJ databases">
        <title>The genome sequence of Magnaporthe poae strain ATCC 64411.</title>
        <authorList>
            <person name="Ma L.-J."/>
            <person name="Dead R."/>
            <person name="Young S."/>
            <person name="Zeng Q."/>
            <person name="Koehrsen M."/>
            <person name="Alvarado L."/>
            <person name="Berlin A."/>
            <person name="Chapman S.B."/>
            <person name="Chen Z."/>
            <person name="Freedman E."/>
            <person name="Gellesch M."/>
            <person name="Goldberg J."/>
            <person name="Griggs A."/>
            <person name="Gujja S."/>
            <person name="Heilman E.R."/>
            <person name="Heiman D."/>
            <person name="Hepburn T."/>
            <person name="Howarth C."/>
            <person name="Jen D."/>
            <person name="Larson L."/>
            <person name="Mehta T."/>
            <person name="Neiman D."/>
            <person name="Pearson M."/>
            <person name="Roberts A."/>
            <person name="Saif S."/>
            <person name="Shea T."/>
            <person name="Shenoy N."/>
            <person name="Sisk P."/>
            <person name="Stolte C."/>
            <person name="Sykes S."/>
            <person name="Walk T."/>
            <person name="White J."/>
            <person name="Yandava C."/>
            <person name="Haas B."/>
            <person name="Nusbaum C."/>
            <person name="Birren B."/>
        </authorList>
    </citation>
    <scope>NUCLEOTIDE SEQUENCE [LARGE SCALE GENOMIC DNA]</scope>
    <source>
        <strain evidence="3">ATCC 64411 / 73-15</strain>
    </source>
</reference>
<evidence type="ECO:0000313" key="2">
    <source>
        <dbReference type="EnsemblFungi" id="MAPG_05775T0"/>
    </source>
</evidence>
<dbReference type="Proteomes" id="UP000011715">
    <property type="component" value="Unassembled WGS sequence"/>
</dbReference>
<dbReference type="EMBL" id="ADBL01001380">
    <property type="status" value="NOT_ANNOTATED_CDS"/>
    <property type="molecule type" value="Genomic_DNA"/>
</dbReference>